<feature type="domain" description="Clip" evidence="12">
    <location>
        <begin position="576"/>
        <end position="621"/>
    </location>
</feature>
<feature type="signal peptide" evidence="10">
    <location>
        <begin position="1"/>
        <end position="20"/>
    </location>
</feature>
<dbReference type="PROSITE" id="PS51888">
    <property type="entry name" value="CLIP"/>
    <property type="match status" value="1"/>
</dbReference>
<comment type="caution">
    <text evidence="13">The sequence shown here is derived from an EMBL/GenBank/DDBJ whole genome shotgun (WGS) entry which is preliminary data.</text>
</comment>
<feature type="chain" id="PRO_5043350488" evidence="10">
    <location>
        <begin position="21"/>
        <end position="1002"/>
    </location>
</feature>
<keyword evidence="2 10" id="KW-0732">Signal</keyword>
<dbReference type="InterPro" id="IPR009003">
    <property type="entry name" value="Peptidase_S1_PA"/>
</dbReference>
<keyword evidence="3 8" id="KW-0378">Hydrolase</keyword>
<feature type="region of interest" description="Disordered" evidence="9">
    <location>
        <begin position="83"/>
        <end position="119"/>
    </location>
</feature>
<dbReference type="InterPro" id="IPR043504">
    <property type="entry name" value="Peptidase_S1_PA_chymotrypsin"/>
</dbReference>
<dbReference type="CDD" id="cd00190">
    <property type="entry name" value="Tryp_SPc"/>
    <property type="match status" value="2"/>
</dbReference>
<name>A0AAV8W6C4_9CUCU</name>
<dbReference type="Pfam" id="PF00089">
    <property type="entry name" value="Trypsin"/>
    <property type="match status" value="3"/>
</dbReference>
<dbReference type="Gene3D" id="3.30.1640.30">
    <property type="match status" value="1"/>
</dbReference>
<keyword evidence="1 8" id="KW-0645">Protease</keyword>
<evidence type="ECO:0000313" key="13">
    <source>
        <dbReference type="EMBL" id="KAJ8921899.1"/>
    </source>
</evidence>
<dbReference type="PROSITE" id="PS50240">
    <property type="entry name" value="TRYPSIN_DOM"/>
    <property type="match status" value="1"/>
</dbReference>
<dbReference type="Proteomes" id="UP001159042">
    <property type="component" value="Unassembled WGS sequence"/>
</dbReference>
<feature type="domain" description="Peptidase S1" evidence="11">
    <location>
        <begin position="419"/>
        <end position="911"/>
    </location>
</feature>
<keyword evidence="6" id="KW-0325">Glycoprotein</keyword>
<evidence type="ECO:0000256" key="8">
    <source>
        <dbReference type="RuleBase" id="RU363034"/>
    </source>
</evidence>
<dbReference type="EMBL" id="JANEYG010000008">
    <property type="protein sequence ID" value="KAJ8921899.1"/>
    <property type="molecule type" value="Genomic_DNA"/>
</dbReference>
<dbReference type="GO" id="GO:0006508">
    <property type="term" value="P:proteolysis"/>
    <property type="evidence" value="ECO:0007669"/>
    <property type="project" value="UniProtKB-KW"/>
</dbReference>
<dbReference type="InterPro" id="IPR022700">
    <property type="entry name" value="CLIP"/>
</dbReference>
<dbReference type="PANTHER" id="PTHR24260:SF147">
    <property type="entry name" value="EG:BACR7A4.3 PROTEIN-RELATED"/>
    <property type="match status" value="1"/>
</dbReference>
<keyword evidence="14" id="KW-1185">Reference proteome</keyword>
<evidence type="ECO:0000256" key="1">
    <source>
        <dbReference type="ARBA" id="ARBA00022670"/>
    </source>
</evidence>
<feature type="compositionally biased region" description="Polar residues" evidence="9">
    <location>
        <begin position="83"/>
        <end position="113"/>
    </location>
</feature>
<dbReference type="PANTHER" id="PTHR24260">
    <property type="match status" value="1"/>
</dbReference>
<comment type="similarity">
    <text evidence="7">Belongs to the peptidase S1 family. CLIP subfamily.</text>
</comment>
<dbReference type="InterPro" id="IPR001314">
    <property type="entry name" value="Peptidase_S1A"/>
</dbReference>
<evidence type="ECO:0000256" key="2">
    <source>
        <dbReference type="ARBA" id="ARBA00022729"/>
    </source>
</evidence>
<evidence type="ECO:0000256" key="9">
    <source>
        <dbReference type="SAM" id="MobiDB-lite"/>
    </source>
</evidence>
<dbReference type="SUPFAM" id="SSF50494">
    <property type="entry name" value="Trypsin-like serine proteases"/>
    <property type="match status" value="3"/>
</dbReference>
<dbReference type="InterPro" id="IPR001254">
    <property type="entry name" value="Trypsin_dom"/>
</dbReference>
<evidence type="ECO:0000256" key="10">
    <source>
        <dbReference type="SAM" id="SignalP"/>
    </source>
</evidence>
<evidence type="ECO:0000256" key="3">
    <source>
        <dbReference type="ARBA" id="ARBA00022801"/>
    </source>
</evidence>
<evidence type="ECO:0000256" key="4">
    <source>
        <dbReference type="ARBA" id="ARBA00022825"/>
    </source>
</evidence>
<dbReference type="SMART" id="SM00020">
    <property type="entry name" value="Tryp_SPc"/>
    <property type="match status" value="2"/>
</dbReference>
<dbReference type="FunFam" id="2.40.10.10:FF:000028">
    <property type="entry name" value="Serine protease easter"/>
    <property type="match status" value="2"/>
</dbReference>
<reference evidence="13 14" key="1">
    <citation type="journal article" date="2023" name="Insect Mol. Biol.">
        <title>Genome sequencing provides insights into the evolution of gene families encoding plant cell wall-degrading enzymes in longhorned beetles.</title>
        <authorList>
            <person name="Shin N.R."/>
            <person name="Okamura Y."/>
            <person name="Kirsch R."/>
            <person name="Pauchet Y."/>
        </authorList>
    </citation>
    <scope>NUCLEOTIDE SEQUENCE [LARGE SCALE GENOMIC DNA]</scope>
    <source>
        <strain evidence="13">EAD_L_NR</strain>
    </source>
</reference>
<evidence type="ECO:0000256" key="6">
    <source>
        <dbReference type="ARBA" id="ARBA00023180"/>
    </source>
</evidence>
<evidence type="ECO:0000259" key="11">
    <source>
        <dbReference type="PROSITE" id="PS50240"/>
    </source>
</evidence>
<protein>
    <submittedName>
        <fullName evidence="13">Uncharacterized protein</fullName>
    </submittedName>
</protein>
<dbReference type="PRINTS" id="PR00722">
    <property type="entry name" value="CHYMOTRYPSIN"/>
</dbReference>
<dbReference type="InterPro" id="IPR033116">
    <property type="entry name" value="TRYPSIN_SER"/>
</dbReference>
<evidence type="ECO:0000256" key="5">
    <source>
        <dbReference type="ARBA" id="ARBA00023157"/>
    </source>
</evidence>
<dbReference type="InterPro" id="IPR018114">
    <property type="entry name" value="TRYPSIN_HIS"/>
</dbReference>
<evidence type="ECO:0000259" key="12">
    <source>
        <dbReference type="PROSITE" id="PS51888"/>
    </source>
</evidence>
<dbReference type="PROSITE" id="PS00135">
    <property type="entry name" value="TRYPSIN_SER"/>
    <property type="match status" value="1"/>
</dbReference>
<dbReference type="InterPro" id="IPR038565">
    <property type="entry name" value="CLIP_sf"/>
</dbReference>
<keyword evidence="5" id="KW-1015">Disulfide bond</keyword>
<dbReference type="Gene3D" id="2.40.10.10">
    <property type="entry name" value="Trypsin-like serine proteases"/>
    <property type="match status" value="5"/>
</dbReference>
<sequence>MFGIDLCLFIFMCWISGSQAFYQNHHRIMTPINVQTGNPLPTPGNLNAMFPSPVNNNPIPINNEGTTSAVPNFNAMFPSAANNTVEEETTPSSNEDTNRAMESTSAAPTSTDGVVSPDVTTETSVVTEVVVPEGGTVIRIEFPSTINVFVNITSPGFLNPSVGVSNPGGGVVDVPTVDNAIDTLAVDSSVTTRTSVEVSTVTPADTETTVVIPTEISTVEVSTVESTSEDSPTVPGTISTINVPVTETTVEPSTMESTSTLEISTTVDSTMEIPDATSTVEASVTEESSTLESTNENVPTTVPVSTVDVSVTQTTVEISETPTIEIGVEIITTNSTVVESSTLTASNDLESTTEAMRQIQININLSDNTMNSNFGSTSTTQATVENLGQLQSKNIHKEKCEEYYSKRKTAKDTKVQIFIVGGTNSKPKEFPHMAALGYGTGPKKDWLCGGSLISENFVVTAAHCVTSKSLGDVQVVRLGTTLLNTETLDSEDFKVIKRITHPLHNVNDQYNDIALLQLDHPVTFSEYIFPICLYSSNLTNEVLVATGWGKTNPSGDVSHELQKVELEYFPNKENDTCTIKALNEEGICISINYCPYAQNLLKNGVRPQICGFIGNNSLVCCNTIEPPKNVTGVKPFKELPKQKVPDAMPECKEYYPYLHYFLLVGAAKPSLAKQFPHMAVIGFGDKNNTQWLCGASLISYNFVLTAAHCLNSAEFGLPKYVRIGDLDLATDTDEAGPQDFNVKNVFPHPEYKKPARYNDIGLIELDRNVTLTQFVSIACLDTKRNHTEKQMTATGWGRTEFLGDSSSFLLKAQFDIAPNDACRPFYEKDEENLPMGVIDDLQICAGGVKEQDTCQGDSGGPLQVLSARSSSIIVYDIVAVTSIGKPCGLTKAPSLYTRVYSYLEWIEDIVWPSSYAIPRIRSYTAIVEPALRGCSHYHPSYSYPGIGISGGLTALPTEYPHMAVIGYETEEGIEWKCGGSLISKKFVLTAAHCTNDKGYVED</sequence>
<gene>
    <name evidence="13" type="ORF">NQ315_008532</name>
</gene>
<dbReference type="AlphaFoldDB" id="A0AAV8W6C4"/>
<dbReference type="SMART" id="SM00680">
    <property type="entry name" value="CLIP"/>
    <property type="match status" value="1"/>
</dbReference>
<evidence type="ECO:0000256" key="7">
    <source>
        <dbReference type="ARBA" id="ARBA00024195"/>
    </source>
</evidence>
<accession>A0AAV8W6C4</accession>
<dbReference type="GO" id="GO:0004252">
    <property type="term" value="F:serine-type endopeptidase activity"/>
    <property type="evidence" value="ECO:0007669"/>
    <property type="project" value="InterPro"/>
</dbReference>
<dbReference type="PROSITE" id="PS00134">
    <property type="entry name" value="TRYPSIN_HIS"/>
    <property type="match status" value="3"/>
</dbReference>
<organism evidence="13 14">
    <name type="scientific">Exocentrus adspersus</name>
    <dbReference type="NCBI Taxonomy" id="1586481"/>
    <lineage>
        <taxon>Eukaryota</taxon>
        <taxon>Metazoa</taxon>
        <taxon>Ecdysozoa</taxon>
        <taxon>Arthropoda</taxon>
        <taxon>Hexapoda</taxon>
        <taxon>Insecta</taxon>
        <taxon>Pterygota</taxon>
        <taxon>Neoptera</taxon>
        <taxon>Endopterygota</taxon>
        <taxon>Coleoptera</taxon>
        <taxon>Polyphaga</taxon>
        <taxon>Cucujiformia</taxon>
        <taxon>Chrysomeloidea</taxon>
        <taxon>Cerambycidae</taxon>
        <taxon>Lamiinae</taxon>
        <taxon>Acanthocinini</taxon>
        <taxon>Exocentrus</taxon>
    </lineage>
</organism>
<dbReference type="InterPro" id="IPR051333">
    <property type="entry name" value="CLIP_Serine_Protease"/>
</dbReference>
<keyword evidence="4 8" id="KW-0720">Serine protease</keyword>
<proteinExistence type="inferred from homology"/>
<evidence type="ECO:0000313" key="14">
    <source>
        <dbReference type="Proteomes" id="UP001159042"/>
    </source>
</evidence>